<dbReference type="InterPro" id="IPR000008">
    <property type="entry name" value="C2_dom"/>
</dbReference>
<dbReference type="SUPFAM" id="SSF49562">
    <property type="entry name" value="C2 domain (Calcium/lipid-binding domain, CaLB)"/>
    <property type="match status" value="1"/>
</dbReference>
<dbReference type="EMBL" id="CAJFCW020000003">
    <property type="protein sequence ID" value="CAG9100741.1"/>
    <property type="molecule type" value="Genomic_DNA"/>
</dbReference>
<dbReference type="InterPro" id="IPR046349">
    <property type="entry name" value="C1-like_sf"/>
</dbReference>
<dbReference type="Pfam" id="PF00130">
    <property type="entry name" value="C1_1"/>
    <property type="match status" value="1"/>
</dbReference>
<sequence>MAFEFVVNLARATRPATAAKPQTPDPCDSTPAPKTAPPGPKAPPLTKVVQQKVVPAKVVPPPSKVVTPAPKIGTATLAPGTQGSPISNNVGLIVFSWIVVAFISWWFLTRHYKQKADKDKVEAAKKAAEERRRSELNVGLANGTAGYSRQQNEWINEVIIWLASHNSFPIGLTDLWLNSLNDVAKKLSVPGQNEVLFERAQSIPDADKCPRLSNIKPHRNPNGQLIVNATVRIPKAILRLIASESVDNHVVVSNYEATVEDLYGECEARLAYIAEEVYLMSCFSGRPEMRVVLVDVDKPAAYQDNSVDNPKVEGLIRKCIASAVLSINFHEYISTVHREGSYIPQQPNAISNQTESYRQQNGGHLNAAHPFTTSNADFSSLNKLRIKVLKAQRLNIGDADLHPYVNVEMDEPNQKFSTVGASGANPTWDDGTEFTVNPKSDEVLIEIYGAAGPKRKENDKFLGLAIVGVNELRSSSDVVHHLQLQNRPYQNDRVSGVLSIQTEFYHDASQPSSSSKHLSNAKLQENERKRLSQQFKESPLFHTIQTENLPVGQSQQNSPLNITESGKDLTELVDRPHKEPLLRQNRASVRVKERPTAEIIDQSWDVDENQPLIDNSREQSLGVEDDRRGRDRSKKGGRKRERSFFEELKGRLTGGKKSSKKRARSLDDQNPQLEEAMQSLPPSRDPSQTRQVRKLSRANTGDEFEPSPSPVKREPSTPSQLILELGEPDQNEKKYYYIPHEIQPDLVAIKFLKRGKKLHIHNEHTFVAVKTKGTVVCNVCQRKISSTFMKQAYQCRDCRLVCHKTCHEHTAKHCTAPTISQKFIVQDVDWEEMLSRFRVEEFISGENL</sequence>
<dbReference type="EMBL" id="CAJFDH010000003">
    <property type="protein sequence ID" value="CAD5213375.1"/>
    <property type="molecule type" value="Genomic_DNA"/>
</dbReference>
<evidence type="ECO:0008006" key="9">
    <source>
        <dbReference type="Google" id="ProtNLM"/>
    </source>
</evidence>
<keyword evidence="4" id="KW-0812">Transmembrane</keyword>
<evidence type="ECO:0000256" key="3">
    <source>
        <dbReference type="SAM" id="MobiDB-lite"/>
    </source>
</evidence>
<feature type="region of interest" description="Disordered" evidence="3">
    <location>
        <begin position="506"/>
        <end position="525"/>
    </location>
</feature>
<evidence type="ECO:0000313" key="8">
    <source>
        <dbReference type="Proteomes" id="UP000614601"/>
    </source>
</evidence>
<dbReference type="CDD" id="cd20831">
    <property type="entry name" value="C1_dGM13116p-like"/>
    <property type="match status" value="1"/>
</dbReference>
<feature type="compositionally biased region" description="Pro residues" evidence="3">
    <location>
        <begin position="34"/>
        <end position="43"/>
    </location>
</feature>
<evidence type="ECO:0000313" key="7">
    <source>
        <dbReference type="EMBL" id="CAD5213375.1"/>
    </source>
</evidence>
<dbReference type="Gene3D" id="2.60.40.150">
    <property type="entry name" value="C2 domain"/>
    <property type="match status" value="1"/>
</dbReference>
<dbReference type="GO" id="GO:0046872">
    <property type="term" value="F:metal ion binding"/>
    <property type="evidence" value="ECO:0007669"/>
    <property type="project" value="UniProtKB-KW"/>
</dbReference>
<keyword evidence="2" id="KW-0862">Zinc</keyword>
<feature type="region of interest" description="Disordered" evidence="3">
    <location>
        <begin position="610"/>
        <end position="718"/>
    </location>
</feature>
<dbReference type="PROSITE" id="PS50004">
    <property type="entry name" value="C2"/>
    <property type="match status" value="1"/>
</dbReference>
<proteinExistence type="predicted"/>
<feature type="domain" description="C2" evidence="5">
    <location>
        <begin position="364"/>
        <end position="482"/>
    </location>
</feature>
<dbReference type="InterPro" id="IPR002219">
    <property type="entry name" value="PKC_DAG/PE"/>
</dbReference>
<keyword evidence="4" id="KW-1133">Transmembrane helix</keyword>
<keyword evidence="8" id="KW-1185">Reference proteome</keyword>
<feature type="compositionally biased region" description="Low complexity" evidence="3">
    <location>
        <begin position="13"/>
        <end position="22"/>
    </location>
</feature>
<reference evidence="7" key="1">
    <citation type="submission" date="2020-09" db="EMBL/GenBank/DDBJ databases">
        <authorList>
            <person name="Kikuchi T."/>
        </authorList>
    </citation>
    <scope>NUCLEOTIDE SEQUENCE</scope>
    <source>
        <strain evidence="7">SH1</strain>
    </source>
</reference>
<feature type="compositionally biased region" description="Basic residues" evidence="3">
    <location>
        <begin position="630"/>
        <end position="641"/>
    </location>
</feature>
<dbReference type="SMART" id="SM00239">
    <property type="entry name" value="C2"/>
    <property type="match status" value="1"/>
</dbReference>
<evidence type="ECO:0000259" key="5">
    <source>
        <dbReference type="PROSITE" id="PS50004"/>
    </source>
</evidence>
<protein>
    <recommendedName>
        <fullName evidence="9">Phorbol-ester/DAG-type domain-containing protein</fullName>
    </recommendedName>
</protein>
<feature type="compositionally biased region" description="Polar residues" evidence="3">
    <location>
        <begin position="509"/>
        <end position="523"/>
    </location>
</feature>
<dbReference type="SUPFAM" id="SSF57889">
    <property type="entry name" value="Cysteine-rich domain"/>
    <property type="match status" value="1"/>
</dbReference>
<dbReference type="Proteomes" id="UP000614601">
    <property type="component" value="Unassembled WGS sequence"/>
</dbReference>
<dbReference type="PROSITE" id="PS00479">
    <property type="entry name" value="ZF_DAG_PE_1"/>
    <property type="match status" value="1"/>
</dbReference>
<dbReference type="AlphaFoldDB" id="A0A811KC66"/>
<dbReference type="PROSITE" id="PS50081">
    <property type="entry name" value="ZF_DAG_PE_2"/>
    <property type="match status" value="1"/>
</dbReference>
<organism evidence="7 8">
    <name type="scientific">Bursaphelenchus okinawaensis</name>
    <dbReference type="NCBI Taxonomy" id="465554"/>
    <lineage>
        <taxon>Eukaryota</taxon>
        <taxon>Metazoa</taxon>
        <taxon>Ecdysozoa</taxon>
        <taxon>Nematoda</taxon>
        <taxon>Chromadorea</taxon>
        <taxon>Rhabditida</taxon>
        <taxon>Tylenchina</taxon>
        <taxon>Tylenchomorpha</taxon>
        <taxon>Aphelenchoidea</taxon>
        <taxon>Aphelenchoididae</taxon>
        <taxon>Bursaphelenchus</taxon>
    </lineage>
</organism>
<feature type="domain" description="Phorbol-ester/DAG-type" evidence="6">
    <location>
        <begin position="763"/>
        <end position="814"/>
    </location>
</feature>
<comment type="caution">
    <text evidence="7">The sequence shown here is derived from an EMBL/GenBank/DDBJ whole genome shotgun (WGS) entry which is preliminary data.</text>
</comment>
<name>A0A811KC66_9BILA</name>
<evidence type="ECO:0000256" key="1">
    <source>
        <dbReference type="ARBA" id="ARBA00022723"/>
    </source>
</evidence>
<evidence type="ECO:0000259" key="6">
    <source>
        <dbReference type="PROSITE" id="PS50081"/>
    </source>
</evidence>
<dbReference type="Gene3D" id="3.30.60.20">
    <property type="match status" value="1"/>
</dbReference>
<dbReference type="PANTHER" id="PTHR21119:SF5">
    <property type="entry name" value="C2 DOMAIN-CONTAINING PROTEIN"/>
    <property type="match status" value="1"/>
</dbReference>
<feature type="region of interest" description="Disordered" evidence="3">
    <location>
        <begin position="13"/>
        <end position="44"/>
    </location>
</feature>
<keyword evidence="4" id="KW-0472">Membrane</keyword>
<dbReference type="InterPro" id="IPR035892">
    <property type="entry name" value="C2_domain_sf"/>
</dbReference>
<feature type="region of interest" description="Disordered" evidence="3">
    <location>
        <begin position="573"/>
        <end position="594"/>
    </location>
</feature>
<evidence type="ECO:0000256" key="2">
    <source>
        <dbReference type="ARBA" id="ARBA00022833"/>
    </source>
</evidence>
<evidence type="ECO:0000256" key="4">
    <source>
        <dbReference type="SAM" id="Phobius"/>
    </source>
</evidence>
<dbReference type="Proteomes" id="UP000783686">
    <property type="component" value="Unassembled WGS sequence"/>
</dbReference>
<accession>A0A811KC66</accession>
<gene>
    <name evidence="7" type="ORF">BOKJ2_LOCUS5061</name>
</gene>
<dbReference type="Pfam" id="PF00168">
    <property type="entry name" value="C2"/>
    <property type="match status" value="1"/>
</dbReference>
<dbReference type="PANTHER" id="PTHR21119">
    <property type="entry name" value="C2 DOMAIN-CONTAINING PROTEIN"/>
    <property type="match status" value="1"/>
</dbReference>
<feature type="transmembrane region" description="Helical" evidence="4">
    <location>
        <begin position="90"/>
        <end position="108"/>
    </location>
</feature>
<dbReference type="InterPro" id="IPR039934">
    <property type="entry name" value="C2CD2/C2CD2L"/>
</dbReference>
<dbReference type="OrthoDB" id="9976063at2759"/>
<dbReference type="SMART" id="SM00109">
    <property type="entry name" value="C1"/>
    <property type="match status" value="1"/>
</dbReference>
<keyword evidence="1" id="KW-0479">Metal-binding</keyword>